<evidence type="ECO:0000313" key="1">
    <source>
        <dbReference type="EnsemblMetazoa" id="MESCA006898-PA"/>
    </source>
</evidence>
<accession>T1GT75</accession>
<dbReference type="EMBL" id="CAQQ02180371">
    <property type="status" value="NOT_ANNOTATED_CDS"/>
    <property type="molecule type" value="Genomic_DNA"/>
</dbReference>
<reference evidence="2" key="1">
    <citation type="submission" date="2013-02" db="EMBL/GenBank/DDBJ databases">
        <authorList>
            <person name="Hughes D."/>
        </authorList>
    </citation>
    <scope>NUCLEOTIDE SEQUENCE</scope>
    <source>
        <strain>Durham</strain>
        <strain evidence="2">NC isolate 2 -- Noor lab</strain>
    </source>
</reference>
<dbReference type="EMBL" id="CAQQ02180372">
    <property type="status" value="NOT_ANNOTATED_CDS"/>
    <property type="molecule type" value="Genomic_DNA"/>
</dbReference>
<dbReference type="EnsemblMetazoa" id="MESCA006898-RA">
    <property type="protein sequence ID" value="MESCA006898-PA"/>
    <property type="gene ID" value="MESCA006898"/>
</dbReference>
<reference evidence="1" key="2">
    <citation type="submission" date="2015-06" db="UniProtKB">
        <authorList>
            <consortium name="EnsemblMetazoa"/>
        </authorList>
    </citation>
    <scope>IDENTIFICATION</scope>
</reference>
<name>T1GT75_MEGSC</name>
<sequence>MLKTVMTDEKIIQKNKKGSKINYNQSLSTIKKDKNKLTRIDRIYEKKILGGDTLTTTTTTTSEAAALDGNDDMNHF</sequence>
<dbReference type="EMBL" id="CAQQ02180373">
    <property type="status" value="NOT_ANNOTATED_CDS"/>
    <property type="molecule type" value="Genomic_DNA"/>
</dbReference>
<organism evidence="1 2">
    <name type="scientific">Megaselia scalaris</name>
    <name type="common">Humpbacked fly</name>
    <name type="synonym">Phora scalaris</name>
    <dbReference type="NCBI Taxonomy" id="36166"/>
    <lineage>
        <taxon>Eukaryota</taxon>
        <taxon>Metazoa</taxon>
        <taxon>Ecdysozoa</taxon>
        <taxon>Arthropoda</taxon>
        <taxon>Hexapoda</taxon>
        <taxon>Insecta</taxon>
        <taxon>Pterygota</taxon>
        <taxon>Neoptera</taxon>
        <taxon>Endopterygota</taxon>
        <taxon>Diptera</taxon>
        <taxon>Brachycera</taxon>
        <taxon>Muscomorpha</taxon>
        <taxon>Platypezoidea</taxon>
        <taxon>Phoridae</taxon>
        <taxon>Megaseliini</taxon>
        <taxon>Megaselia</taxon>
    </lineage>
</organism>
<dbReference type="Proteomes" id="UP000015102">
    <property type="component" value="Unassembled WGS sequence"/>
</dbReference>
<dbReference type="HOGENOM" id="CLU_2657322_0_0_1"/>
<protein>
    <submittedName>
        <fullName evidence="1">Uncharacterized protein</fullName>
    </submittedName>
</protein>
<evidence type="ECO:0000313" key="2">
    <source>
        <dbReference type="Proteomes" id="UP000015102"/>
    </source>
</evidence>
<keyword evidence="2" id="KW-1185">Reference proteome</keyword>
<proteinExistence type="predicted"/>
<dbReference type="EMBL" id="CAQQ02180370">
    <property type="status" value="NOT_ANNOTATED_CDS"/>
    <property type="molecule type" value="Genomic_DNA"/>
</dbReference>
<dbReference type="AlphaFoldDB" id="T1GT75"/>